<dbReference type="EMBL" id="JAHRIP010011534">
    <property type="protein sequence ID" value="MEQ2284590.1"/>
    <property type="molecule type" value="Genomic_DNA"/>
</dbReference>
<organism evidence="1 2">
    <name type="scientific">Ameca splendens</name>
    <dbReference type="NCBI Taxonomy" id="208324"/>
    <lineage>
        <taxon>Eukaryota</taxon>
        <taxon>Metazoa</taxon>
        <taxon>Chordata</taxon>
        <taxon>Craniata</taxon>
        <taxon>Vertebrata</taxon>
        <taxon>Euteleostomi</taxon>
        <taxon>Actinopterygii</taxon>
        <taxon>Neopterygii</taxon>
        <taxon>Teleostei</taxon>
        <taxon>Neoteleostei</taxon>
        <taxon>Acanthomorphata</taxon>
        <taxon>Ovalentaria</taxon>
        <taxon>Atherinomorphae</taxon>
        <taxon>Cyprinodontiformes</taxon>
        <taxon>Goodeidae</taxon>
        <taxon>Ameca</taxon>
    </lineage>
</organism>
<accession>A0ABV0XSZ9</accession>
<evidence type="ECO:0000313" key="2">
    <source>
        <dbReference type="Proteomes" id="UP001469553"/>
    </source>
</evidence>
<proteinExistence type="predicted"/>
<reference evidence="1 2" key="1">
    <citation type="submission" date="2021-06" db="EMBL/GenBank/DDBJ databases">
        <authorList>
            <person name="Palmer J.M."/>
        </authorList>
    </citation>
    <scope>NUCLEOTIDE SEQUENCE [LARGE SCALE GENOMIC DNA]</scope>
    <source>
        <strain evidence="1 2">AS_MEX2019</strain>
        <tissue evidence="1">Muscle</tissue>
    </source>
</reference>
<dbReference type="Proteomes" id="UP001469553">
    <property type="component" value="Unassembled WGS sequence"/>
</dbReference>
<keyword evidence="2" id="KW-1185">Reference proteome</keyword>
<name>A0ABV0XSZ9_9TELE</name>
<protein>
    <submittedName>
        <fullName evidence="1">Uncharacterized protein</fullName>
    </submittedName>
</protein>
<comment type="caution">
    <text evidence="1">The sequence shown here is derived from an EMBL/GenBank/DDBJ whole genome shotgun (WGS) entry which is preliminary data.</text>
</comment>
<gene>
    <name evidence="1" type="ORF">AMECASPLE_023274</name>
</gene>
<evidence type="ECO:0000313" key="1">
    <source>
        <dbReference type="EMBL" id="MEQ2284590.1"/>
    </source>
</evidence>
<sequence length="205" mass="23934">MMSFHKIQNFEVFLNSKKRRGSVLFLANTTINIVDASLLFCFLSETTQIENPRTQWRQEQERMLKEYLVVAQEALNAKKEMYLVKQQRLELAQQEMLRLDELSGDNHSITSTFSGSSSSAKYDPDQIKVEIACKRERDIVPLAWGLRRTRVRSSSKGQAKDRPRTQWARAKYHGNWGGSYSRYETRTSLMEPNSLWQKVVYLDSE</sequence>